<keyword evidence="1" id="KW-1185">Reference proteome</keyword>
<sequence length="196" mass="22739">MDADEVLKEWVKNTGLDENEIFQDTEEAEQTRLETLKELVEDVKEDYVYQNVMLRFGDSSNQVLNKMFSRITTYRPSLMNDGVDEGDGGTKQKRFRKNRSVRSSVFRKLPRKVVVEMAPEEEGSDILHTNCEKPLVPDDIYREGLRCSLINSSNPYSLWPSRTSYRSKLSSLSGVLQREGFQRRKLLSKDERSPAY</sequence>
<dbReference type="Proteomes" id="UP000694941">
    <property type="component" value="Unplaced"/>
</dbReference>
<accession>A0ABM1TCN6</accession>
<reference evidence="2" key="1">
    <citation type="submission" date="2025-08" db="UniProtKB">
        <authorList>
            <consortium name="RefSeq"/>
        </authorList>
    </citation>
    <scope>IDENTIFICATION</scope>
    <source>
        <tissue evidence="2">Muscle</tissue>
    </source>
</reference>
<name>A0ABM1TCN6_LIMPO</name>
<evidence type="ECO:0000313" key="1">
    <source>
        <dbReference type="Proteomes" id="UP000694941"/>
    </source>
</evidence>
<dbReference type="RefSeq" id="XP_022253642.1">
    <property type="nucleotide sequence ID" value="XM_022397934.1"/>
</dbReference>
<gene>
    <name evidence="2" type="primary">LOC111088279</name>
</gene>
<organism evidence="1 2">
    <name type="scientific">Limulus polyphemus</name>
    <name type="common">Atlantic horseshoe crab</name>
    <dbReference type="NCBI Taxonomy" id="6850"/>
    <lineage>
        <taxon>Eukaryota</taxon>
        <taxon>Metazoa</taxon>
        <taxon>Ecdysozoa</taxon>
        <taxon>Arthropoda</taxon>
        <taxon>Chelicerata</taxon>
        <taxon>Merostomata</taxon>
        <taxon>Xiphosura</taxon>
        <taxon>Limulidae</taxon>
        <taxon>Limulus</taxon>
    </lineage>
</organism>
<proteinExistence type="predicted"/>
<evidence type="ECO:0000313" key="2">
    <source>
        <dbReference type="RefSeq" id="XP_022253642.1"/>
    </source>
</evidence>
<protein>
    <submittedName>
        <fullName evidence="2">Uncharacterized protein LOC111088279</fullName>
    </submittedName>
</protein>
<dbReference type="GeneID" id="111088279"/>